<gene>
    <name evidence="3" type="ORF">Pcinc_042684</name>
</gene>
<evidence type="ECO:0000313" key="4">
    <source>
        <dbReference type="Proteomes" id="UP001286313"/>
    </source>
</evidence>
<evidence type="ECO:0000313" key="3">
    <source>
        <dbReference type="EMBL" id="KAK3850622.1"/>
    </source>
</evidence>
<reference evidence="3" key="1">
    <citation type="submission" date="2023-10" db="EMBL/GenBank/DDBJ databases">
        <title>Genome assemblies of two species of porcelain crab, Petrolisthes cinctipes and Petrolisthes manimaculis (Anomura: Porcellanidae).</title>
        <authorList>
            <person name="Angst P."/>
        </authorList>
    </citation>
    <scope>NUCLEOTIDE SEQUENCE</scope>
    <source>
        <strain evidence="3">PB745_01</strain>
        <tissue evidence="3">Gill</tissue>
    </source>
</reference>
<sequence length="139" mass="15718">CGAECDGSDLLYTLQQVSTLLFYTNFAINFLLYCVSGQNFRRALATLFLSAVRRLRPHNRRQPRRRNSAPHAQGDANRKLTGGVALNLKVWEELPANQPPLYPAPPSPPEPHPHAHTTTTTFNGHTRLTHLPDEKEDYF</sequence>
<keyword evidence="2" id="KW-0812">Transmembrane</keyword>
<keyword evidence="2" id="KW-1133">Transmembrane helix</keyword>
<feature type="compositionally biased region" description="Basic residues" evidence="1">
    <location>
        <begin position="57"/>
        <end position="68"/>
    </location>
</feature>
<accession>A0AAE1BI92</accession>
<evidence type="ECO:0008006" key="5">
    <source>
        <dbReference type="Google" id="ProtNLM"/>
    </source>
</evidence>
<dbReference type="Gene3D" id="1.20.1070.10">
    <property type="entry name" value="Rhodopsin 7-helix transmembrane proteins"/>
    <property type="match status" value="1"/>
</dbReference>
<feature type="compositionally biased region" description="Pro residues" evidence="1">
    <location>
        <begin position="97"/>
        <end position="110"/>
    </location>
</feature>
<dbReference type="EMBL" id="JAWQEG010008283">
    <property type="protein sequence ID" value="KAK3850622.1"/>
    <property type="molecule type" value="Genomic_DNA"/>
</dbReference>
<dbReference type="Proteomes" id="UP001286313">
    <property type="component" value="Unassembled WGS sequence"/>
</dbReference>
<keyword evidence="4" id="KW-1185">Reference proteome</keyword>
<dbReference type="SUPFAM" id="SSF81321">
    <property type="entry name" value="Family A G protein-coupled receptor-like"/>
    <property type="match status" value="1"/>
</dbReference>
<feature type="compositionally biased region" description="Basic and acidic residues" evidence="1">
    <location>
        <begin position="130"/>
        <end position="139"/>
    </location>
</feature>
<protein>
    <recommendedName>
        <fullName evidence="5">G-protein coupled receptors family 1 profile domain-containing protein</fullName>
    </recommendedName>
</protein>
<name>A0AAE1BI92_PETCI</name>
<evidence type="ECO:0000256" key="2">
    <source>
        <dbReference type="SAM" id="Phobius"/>
    </source>
</evidence>
<evidence type="ECO:0000256" key="1">
    <source>
        <dbReference type="SAM" id="MobiDB-lite"/>
    </source>
</evidence>
<dbReference type="AlphaFoldDB" id="A0AAE1BI92"/>
<feature type="transmembrane region" description="Helical" evidence="2">
    <location>
        <begin position="17"/>
        <end position="35"/>
    </location>
</feature>
<comment type="caution">
    <text evidence="3">The sequence shown here is derived from an EMBL/GenBank/DDBJ whole genome shotgun (WGS) entry which is preliminary data.</text>
</comment>
<keyword evidence="2" id="KW-0472">Membrane</keyword>
<proteinExistence type="predicted"/>
<feature type="region of interest" description="Disordered" evidence="1">
    <location>
        <begin position="97"/>
        <end position="139"/>
    </location>
</feature>
<feature type="non-terminal residue" evidence="3">
    <location>
        <position position="1"/>
    </location>
</feature>
<organism evidence="3 4">
    <name type="scientific">Petrolisthes cinctipes</name>
    <name type="common">Flat porcelain crab</name>
    <dbReference type="NCBI Taxonomy" id="88211"/>
    <lineage>
        <taxon>Eukaryota</taxon>
        <taxon>Metazoa</taxon>
        <taxon>Ecdysozoa</taxon>
        <taxon>Arthropoda</taxon>
        <taxon>Crustacea</taxon>
        <taxon>Multicrustacea</taxon>
        <taxon>Malacostraca</taxon>
        <taxon>Eumalacostraca</taxon>
        <taxon>Eucarida</taxon>
        <taxon>Decapoda</taxon>
        <taxon>Pleocyemata</taxon>
        <taxon>Anomura</taxon>
        <taxon>Galatheoidea</taxon>
        <taxon>Porcellanidae</taxon>
        <taxon>Petrolisthes</taxon>
    </lineage>
</organism>
<feature type="region of interest" description="Disordered" evidence="1">
    <location>
        <begin position="57"/>
        <end position="80"/>
    </location>
</feature>